<evidence type="ECO:0000256" key="6">
    <source>
        <dbReference type="SAM" id="Phobius"/>
    </source>
</evidence>
<sequence length="302" mass="34310">MKNQKVAYLYAISAVLIWSTVASAFKISLKYLDFLQLLLLSSFVSTAVLLILLFIKKQFKNLKSYTRKEYLHSAFLGFLNPFLYYVVLFKAYTLLPAQEAQPLNYTWPIMLVILSIPLLQQKINLKSIISIIISFFGVLTISTQGDILGFGFTNFYGALLAISTAVIWALFWIFNTKDKREEIPKLFLNFLFGLMYIFIATISFSEIKIPTFEGILGASYIGLFEMGITFVLWSKALELSITTAKVSKLIYLVPFLSLIIVYLVLGEKILVSTIVGLVFIVLGILLERVKLFNKKAKTTIQY</sequence>
<dbReference type="Pfam" id="PF00892">
    <property type="entry name" value="EamA"/>
    <property type="match status" value="2"/>
</dbReference>
<feature type="domain" description="EamA" evidence="7">
    <location>
        <begin position="7"/>
        <end position="142"/>
    </location>
</feature>
<dbReference type="EMBL" id="JBHTMV010000013">
    <property type="protein sequence ID" value="MFD1294991.1"/>
    <property type="molecule type" value="Genomic_DNA"/>
</dbReference>
<dbReference type="InterPro" id="IPR000620">
    <property type="entry name" value="EamA_dom"/>
</dbReference>
<comment type="subcellular location">
    <subcellularLocation>
        <location evidence="1">Cell membrane</location>
        <topology evidence="1">Multi-pass membrane protein</topology>
    </subcellularLocation>
</comment>
<gene>
    <name evidence="8" type="ORF">ACFQ5N_14195</name>
</gene>
<dbReference type="InterPro" id="IPR050638">
    <property type="entry name" value="AA-Vitamin_Transporters"/>
</dbReference>
<accession>A0ABW3WTL1</accession>
<dbReference type="PANTHER" id="PTHR32322:SF18">
    <property type="entry name" value="S-ADENOSYLMETHIONINE_S-ADENOSYLHOMOCYSTEINE TRANSPORTER"/>
    <property type="match status" value="1"/>
</dbReference>
<feature type="transmembrane region" description="Helical" evidence="6">
    <location>
        <begin position="128"/>
        <end position="149"/>
    </location>
</feature>
<feature type="transmembrane region" description="Helical" evidence="6">
    <location>
        <begin position="105"/>
        <end position="121"/>
    </location>
</feature>
<dbReference type="RefSeq" id="WP_386810445.1">
    <property type="nucleotide sequence ID" value="NZ_JBHTMV010000013.1"/>
</dbReference>
<feature type="transmembrane region" description="Helical" evidence="6">
    <location>
        <begin position="216"/>
        <end position="234"/>
    </location>
</feature>
<evidence type="ECO:0000256" key="4">
    <source>
        <dbReference type="ARBA" id="ARBA00022989"/>
    </source>
</evidence>
<evidence type="ECO:0000256" key="3">
    <source>
        <dbReference type="ARBA" id="ARBA00022692"/>
    </source>
</evidence>
<evidence type="ECO:0000313" key="9">
    <source>
        <dbReference type="Proteomes" id="UP001597241"/>
    </source>
</evidence>
<proteinExistence type="predicted"/>
<dbReference type="PANTHER" id="PTHR32322">
    <property type="entry name" value="INNER MEMBRANE TRANSPORTER"/>
    <property type="match status" value="1"/>
</dbReference>
<name>A0ABW3WTL1_9FLAO</name>
<dbReference type="Proteomes" id="UP001597241">
    <property type="component" value="Unassembled WGS sequence"/>
</dbReference>
<protein>
    <submittedName>
        <fullName evidence="8">DMT family transporter</fullName>
    </submittedName>
</protein>
<keyword evidence="2" id="KW-1003">Cell membrane</keyword>
<feature type="transmembrane region" description="Helical" evidence="6">
    <location>
        <begin position="186"/>
        <end position="204"/>
    </location>
</feature>
<feature type="transmembrane region" description="Helical" evidence="6">
    <location>
        <begin position="75"/>
        <end position="93"/>
    </location>
</feature>
<dbReference type="InterPro" id="IPR037185">
    <property type="entry name" value="EmrE-like"/>
</dbReference>
<keyword evidence="3 6" id="KW-0812">Transmembrane</keyword>
<feature type="transmembrane region" description="Helical" evidence="6">
    <location>
        <begin position="269"/>
        <end position="286"/>
    </location>
</feature>
<keyword evidence="9" id="KW-1185">Reference proteome</keyword>
<evidence type="ECO:0000256" key="5">
    <source>
        <dbReference type="ARBA" id="ARBA00023136"/>
    </source>
</evidence>
<feature type="transmembrane region" description="Helical" evidence="6">
    <location>
        <begin position="155"/>
        <end position="174"/>
    </location>
</feature>
<evidence type="ECO:0000259" key="7">
    <source>
        <dbReference type="Pfam" id="PF00892"/>
    </source>
</evidence>
<keyword evidence="4 6" id="KW-1133">Transmembrane helix</keyword>
<feature type="domain" description="EamA" evidence="7">
    <location>
        <begin position="156"/>
        <end position="286"/>
    </location>
</feature>
<keyword evidence="5 6" id="KW-0472">Membrane</keyword>
<evidence type="ECO:0000256" key="2">
    <source>
        <dbReference type="ARBA" id="ARBA00022475"/>
    </source>
</evidence>
<dbReference type="SUPFAM" id="SSF103481">
    <property type="entry name" value="Multidrug resistance efflux transporter EmrE"/>
    <property type="match status" value="2"/>
</dbReference>
<evidence type="ECO:0000256" key="1">
    <source>
        <dbReference type="ARBA" id="ARBA00004651"/>
    </source>
</evidence>
<comment type="caution">
    <text evidence="8">The sequence shown here is derived from an EMBL/GenBank/DDBJ whole genome shotgun (WGS) entry which is preliminary data.</text>
</comment>
<evidence type="ECO:0000313" key="8">
    <source>
        <dbReference type="EMBL" id="MFD1294991.1"/>
    </source>
</evidence>
<organism evidence="8 9">
    <name type="scientific">Lutibacter holmesii</name>
    <dbReference type="NCBI Taxonomy" id="1137985"/>
    <lineage>
        <taxon>Bacteria</taxon>
        <taxon>Pseudomonadati</taxon>
        <taxon>Bacteroidota</taxon>
        <taxon>Flavobacteriia</taxon>
        <taxon>Flavobacteriales</taxon>
        <taxon>Flavobacteriaceae</taxon>
        <taxon>Lutibacter</taxon>
    </lineage>
</organism>
<feature type="transmembrane region" description="Helical" evidence="6">
    <location>
        <begin position="246"/>
        <end position="263"/>
    </location>
</feature>
<feature type="transmembrane region" description="Helical" evidence="6">
    <location>
        <begin position="34"/>
        <end position="55"/>
    </location>
</feature>
<reference evidence="9" key="1">
    <citation type="journal article" date="2019" name="Int. J. Syst. Evol. Microbiol.">
        <title>The Global Catalogue of Microorganisms (GCM) 10K type strain sequencing project: providing services to taxonomists for standard genome sequencing and annotation.</title>
        <authorList>
            <consortium name="The Broad Institute Genomics Platform"/>
            <consortium name="The Broad Institute Genome Sequencing Center for Infectious Disease"/>
            <person name="Wu L."/>
            <person name="Ma J."/>
        </authorList>
    </citation>
    <scope>NUCLEOTIDE SEQUENCE [LARGE SCALE GENOMIC DNA]</scope>
    <source>
        <strain evidence="9">CCUG 62221</strain>
    </source>
</reference>